<dbReference type="Gene3D" id="1.25.40.10">
    <property type="entry name" value="Tetratricopeptide repeat domain"/>
    <property type="match status" value="1"/>
</dbReference>
<feature type="region of interest" description="Disordered" evidence="2">
    <location>
        <begin position="965"/>
        <end position="1056"/>
    </location>
</feature>
<feature type="region of interest" description="Disordered" evidence="2">
    <location>
        <begin position="639"/>
        <end position="665"/>
    </location>
</feature>
<dbReference type="PANTHER" id="PTHR48433">
    <property type="entry name" value="OUTER ENVELOPE PROTEIN 61-LIKE"/>
    <property type="match status" value="1"/>
</dbReference>
<evidence type="ECO:0000313" key="4">
    <source>
        <dbReference type="EMBL" id="KAG6417723.1"/>
    </source>
</evidence>
<dbReference type="AlphaFoldDB" id="A0A8X8XTJ4"/>
<accession>A0A8X8XTJ4</accession>
<feature type="region of interest" description="Disordered" evidence="2">
    <location>
        <begin position="1124"/>
        <end position="1177"/>
    </location>
</feature>
<evidence type="ECO:0000313" key="5">
    <source>
        <dbReference type="Proteomes" id="UP000298416"/>
    </source>
</evidence>
<gene>
    <name evidence="4" type="ORF">SASPL_119915</name>
</gene>
<dbReference type="Proteomes" id="UP000298416">
    <property type="component" value="Unassembled WGS sequence"/>
</dbReference>
<name>A0A8X8XTJ4_SALSN</name>
<evidence type="ECO:0000256" key="2">
    <source>
        <dbReference type="SAM" id="MobiDB-lite"/>
    </source>
</evidence>
<feature type="chain" id="PRO_5036444866" description="Outer envelope protein 61" evidence="3">
    <location>
        <begin position="25"/>
        <end position="1177"/>
    </location>
</feature>
<organism evidence="4">
    <name type="scientific">Salvia splendens</name>
    <name type="common">Scarlet sage</name>
    <dbReference type="NCBI Taxonomy" id="180675"/>
    <lineage>
        <taxon>Eukaryota</taxon>
        <taxon>Viridiplantae</taxon>
        <taxon>Streptophyta</taxon>
        <taxon>Embryophyta</taxon>
        <taxon>Tracheophyta</taxon>
        <taxon>Spermatophyta</taxon>
        <taxon>Magnoliopsida</taxon>
        <taxon>eudicotyledons</taxon>
        <taxon>Gunneridae</taxon>
        <taxon>Pentapetalae</taxon>
        <taxon>asterids</taxon>
        <taxon>lamiids</taxon>
        <taxon>Lamiales</taxon>
        <taxon>Lamiaceae</taxon>
        <taxon>Nepetoideae</taxon>
        <taxon>Mentheae</taxon>
        <taxon>Salviinae</taxon>
        <taxon>Salvia</taxon>
        <taxon>Salvia subgen. Calosphace</taxon>
        <taxon>core Calosphace</taxon>
    </lineage>
</organism>
<feature type="compositionally biased region" description="Polar residues" evidence="2">
    <location>
        <begin position="715"/>
        <end position="746"/>
    </location>
</feature>
<sequence length="1177" mass="128282">MPSSRCCCPSFVTLLLSAARVVASAVVPPSLRSGGTLPLWSRSVIIAVGVEELCRRGPDRLSSAAARRSACSPPTSLDSPTAAAVRFVGCAVRSPLLLSVRRKNRESELNPINLLFLGLVTVTQHRACSSIATHRRLCICCPLLRRRETPAPPSPSLSLAFVIVFALLPQRQSAPPTSLLSNSLDLNKRFGKKHIGVLGRMFNGMMDPELIRMAQEQMSRMSPADLARIQQQMMSNPDLMRMATEGMQNLNTQDFKHAAEKLKNARPEDMAEISEKMANASPEELAAMRARMDAQVSYEINGAEMLKKQGNELHSQGKYALALEKYMRAKKNLKDIPTSKGRNILLACSLNMMSCYLKTKQYEECVGEGTEVLAYDAMNPKALYRRGQAYKELGKLGEAVSDLSKAHEVSLGDETIADSLRYCIWLFPKFLLLINNNIIQLALRLVFLSFCTLVRDVEERLNKEGGRTHSRGVVIEEITEEATVSSDNSENLTSKSSILSQQETSQSKSTRSASVVEPQPSNQDYFKALKDDPESIRSFQNFISRTDPETLSAMNGGKVEGISPDMLKTATDVIGKMSPEELNKMFQLASSFQGQKNGGSFTPGATPSNLSPDMLKTATDLMAKTSPEDLQKMFEMASSLKGNEAASSSSAGFPGSVPPNMTPDMLKMATDMMNKMPTEEREKMFEMASSIRGQERPSSTANNGVRSDESKTRENLSVNDSDAGESSSSQHLNSSFPRPDFLNSSGDLQEQMRNQLKDPAMRQMMTSMMKNMSPDVMANMSEQFGFKLSREDAEKAQQAMSSLSPDTLDTMMEEGNVSSSLTSAAAFVEGGIQEACDDACSICLEAFCDSDPSTVPEKFPVPDVLAVYWLEGSQQELLDAVEHERNMRMNPPRNTTIFHHPSLGDFELQHLPVNASESELEERIVQHLAAAAAMGRARQLARREGQRIRSSQGRPRFLVFSANPNEASAASPLSQREGSSPPPEVITAGSNSPYMTVGGDAARSSTAQAEQLGTTASGSSPGAYQHGTSSSNRSPAHTSPNSQDRTGGPSDFQTFSDSLKSRLSAFSTRYKESITKSTRGWKERLFARNTSTPEPNSEVREADQRNANGPGIATLSRVMDHLQIAEHGRTNTSTASRAAEDTRSPDSSEQQVSVMGSSLSLNEDASQATTAASPAST</sequence>
<reference evidence="4" key="1">
    <citation type="submission" date="2018-01" db="EMBL/GenBank/DDBJ databases">
        <authorList>
            <person name="Mao J.F."/>
        </authorList>
    </citation>
    <scope>NUCLEOTIDE SEQUENCE</scope>
    <source>
        <strain evidence="4">Huo1</strain>
        <tissue evidence="4">Leaf</tissue>
    </source>
</reference>
<feature type="region of interest" description="Disordered" evidence="2">
    <location>
        <begin position="482"/>
        <end position="526"/>
    </location>
</feature>
<reference evidence="4" key="2">
    <citation type="submission" date="2020-08" db="EMBL/GenBank/DDBJ databases">
        <title>Plant Genome Project.</title>
        <authorList>
            <person name="Zhang R.-G."/>
        </authorList>
    </citation>
    <scope>NUCLEOTIDE SEQUENCE</scope>
    <source>
        <strain evidence="4">Huo1</strain>
        <tissue evidence="4">Leaf</tissue>
    </source>
</reference>
<feature type="compositionally biased region" description="Polar residues" evidence="2">
    <location>
        <begin position="485"/>
        <end position="524"/>
    </location>
</feature>
<keyword evidence="3" id="KW-0732">Signal</keyword>
<evidence type="ECO:0008006" key="6">
    <source>
        <dbReference type="Google" id="ProtNLM"/>
    </source>
</evidence>
<dbReference type="InterPro" id="IPR011990">
    <property type="entry name" value="TPR-like_helical_dom_sf"/>
</dbReference>
<dbReference type="SMART" id="SM00028">
    <property type="entry name" value="TPR"/>
    <property type="match status" value="2"/>
</dbReference>
<dbReference type="InterPro" id="IPR019734">
    <property type="entry name" value="TPR_rpt"/>
</dbReference>
<evidence type="ECO:0000256" key="3">
    <source>
        <dbReference type="SAM" id="SignalP"/>
    </source>
</evidence>
<feature type="region of interest" description="Disordered" evidence="2">
    <location>
        <begin position="1084"/>
        <end position="1111"/>
    </location>
</feature>
<feature type="compositionally biased region" description="Polar residues" evidence="2">
    <location>
        <begin position="1003"/>
        <end position="1056"/>
    </location>
</feature>
<comment type="caution">
    <text evidence="4">The sequence shown here is derived from an EMBL/GenBank/DDBJ whole genome shotgun (WGS) entry which is preliminary data.</text>
</comment>
<feature type="signal peptide" evidence="3">
    <location>
        <begin position="1"/>
        <end position="24"/>
    </location>
</feature>
<feature type="repeat" description="TPR" evidence="1">
    <location>
        <begin position="380"/>
        <end position="413"/>
    </location>
</feature>
<dbReference type="SUPFAM" id="SSF48452">
    <property type="entry name" value="TPR-like"/>
    <property type="match status" value="1"/>
</dbReference>
<feature type="compositionally biased region" description="Polar residues" evidence="2">
    <location>
        <begin position="1147"/>
        <end position="1164"/>
    </location>
</feature>
<protein>
    <recommendedName>
        <fullName evidence="6">Outer envelope protein 61</fullName>
    </recommendedName>
</protein>
<evidence type="ECO:0000256" key="1">
    <source>
        <dbReference type="PROSITE-ProRule" id="PRU00339"/>
    </source>
</evidence>
<feature type="compositionally biased region" description="Polar residues" evidence="2">
    <location>
        <begin position="696"/>
        <end position="705"/>
    </location>
</feature>
<dbReference type="InterPro" id="IPR053319">
    <property type="entry name" value="OEP61"/>
</dbReference>
<dbReference type="EMBL" id="PNBA02000007">
    <property type="protein sequence ID" value="KAG6417723.1"/>
    <property type="molecule type" value="Genomic_DNA"/>
</dbReference>
<dbReference type="PANTHER" id="PTHR48433:SF1">
    <property type="entry name" value="OUTER ENVELOPE PROTEIN 61-LIKE"/>
    <property type="match status" value="1"/>
</dbReference>
<keyword evidence="5" id="KW-1185">Reference proteome</keyword>
<feature type="region of interest" description="Disordered" evidence="2">
    <location>
        <begin position="683"/>
        <end position="746"/>
    </location>
</feature>
<feature type="compositionally biased region" description="Low complexity" evidence="2">
    <location>
        <begin position="1165"/>
        <end position="1177"/>
    </location>
</feature>
<proteinExistence type="predicted"/>
<feature type="compositionally biased region" description="Low complexity" evidence="2">
    <location>
        <begin position="965"/>
        <end position="974"/>
    </location>
</feature>
<dbReference type="PROSITE" id="PS50005">
    <property type="entry name" value="TPR"/>
    <property type="match status" value="1"/>
</dbReference>
<keyword evidence="1" id="KW-0802">TPR repeat</keyword>